<keyword evidence="2" id="KW-1185">Reference proteome</keyword>
<dbReference type="EMBL" id="JAINUF010000008">
    <property type="protein sequence ID" value="KAJ8352492.1"/>
    <property type="molecule type" value="Genomic_DNA"/>
</dbReference>
<proteinExistence type="predicted"/>
<name>A0A9Q1F776_SYNKA</name>
<organism evidence="1 2">
    <name type="scientific">Synaphobranchus kaupii</name>
    <name type="common">Kaup's arrowtooth eel</name>
    <dbReference type="NCBI Taxonomy" id="118154"/>
    <lineage>
        <taxon>Eukaryota</taxon>
        <taxon>Metazoa</taxon>
        <taxon>Chordata</taxon>
        <taxon>Craniata</taxon>
        <taxon>Vertebrata</taxon>
        <taxon>Euteleostomi</taxon>
        <taxon>Actinopterygii</taxon>
        <taxon>Neopterygii</taxon>
        <taxon>Teleostei</taxon>
        <taxon>Anguilliformes</taxon>
        <taxon>Synaphobranchidae</taxon>
        <taxon>Synaphobranchus</taxon>
    </lineage>
</organism>
<dbReference type="OrthoDB" id="6287422at2759"/>
<evidence type="ECO:0000313" key="2">
    <source>
        <dbReference type="Proteomes" id="UP001152622"/>
    </source>
</evidence>
<dbReference type="Proteomes" id="UP001152622">
    <property type="component" value="Chromosome 8"/>
</dbReference>
<dbReference type="AlphaFoldDB" id="A0A9Q1F776"/>
<protein>
    <submittedName>
        <fullName evidence="1">Uncharacterized protein</fullName>
    </submittedName>
</protein>
<sequence>MYCRTRTDKHRGRLRETVGTEVCLILLLKATGDRIEEKLSCCEEPRPETNRVKQGFVREERCPTTHPLAEANIART</sequence>
<accession>A0A9Q1F776</accession>
<evidence type="ECO:0000313" key="1">
    <source>
        <dbReference type="EMBL" id="KAJ8352492.1"/>
    </source>
</evidence>
<comment type="caution">
    <text evidence="1">The sequence shown here is derived from an EMBL/GenBank/DDBJ whole genome shotgun (WGS) entry which is preliminary data.</text>
</comment>
<gene>
    <name evidence="1" type="ORF">SKAU_G00239680</name>
</gene>
<reference evidence="1" key="1">
    <citation type="journal article" date="2023" name="Science">
        <title>Genome structures resolve the early diversification of teleost fishes.</title>
        <authorList>
            <person name="Parey E."/>
            <person name="Louis A."/>
            <person name="Montfort J."/>
            <person name="Bouchez O."/>
            <person name="Roques C."/>
            <person name="Iampietro C."/>
            <person name="Lluch J."/>
            <person name="Castinel A."/>
            <person name="Donnadieu C."/>
            <person name="Desvignes T."/>
            <person name="Floi Bucao C."/>
            <person name="Jouanno E."/>
            <person name="Wen M."/>
            <person name="Mejri S."/>
            <person name="Dirks R."/>
            <person name="Jansen H."/>
            <person name="Henkel C."/>
            <person name="Chen W.J."/>
            <person name="Zahm M."/>
            <person name="Cabau C."/>
            <person name="Klopp C."/>
            <person name="Thompson A.W."/>
            <person name="Robinson-Rechavi M."/>
            <person name="Braasch I."/>
            <person name="Lecointre G."/>
            <person name="Bobe J."/>
            <person name="Postlethwait J.H."/>
            <person name="Berthelot C."/>
            <person name="Roest Crollius H."/>
            <person name="Guiguen Y."/>
        </authorList>
    </citation>
    <scope>NUCLEOTIDE SEQUENCE</scope>
    <source>
        <strain evidence="1">WJC10195</strain>
    </source>
</reference>